<evidence type="ECO:0000313" key="2">
    <source>
        <dbReference type="Proteomes" id="UP000189911"/>
    </source>
</evidence>
<accession>A0A1G4KD35</accession>
<evidence type="ECO:0000313" key="1">
    <source>
        <dbReference type="EMBL" id="SCV02329.1"/>
    </source>
</evidence>
<gene>
    <name evidence="1" type="ORF">LANO_0F16776G</name>
</gene>
<organism evidence="1 2">
    <name type="scientific">Lachancea nothofagi CBS 11611</name>
    <dbReference type="NCBI Taxonomy" id="1266666"/>
    <lineage>
        <taxon>Eukaryota</taxon>
        <taxon>Fungi</taxon>
        <taxon>Dikarya</taxon>
        <taxon>Ascomycota</taxon>
        <taxon>Saccharomycotina</taxon>
        <taxon>Saccharomycetes</taxon>
        <taxon>Saccharomycetales</taxon>
        <taxon>Saccharomycetaceae</taxon>
        <taxon>Lachancea</taxon>
    </lineage>
</organism>
<dbReference type="Proteomes" id="UP000189911">
    <property type="component" value="Chromosome F"/>
</dbReference>
<dbReference type="OrthoDB" id="4031722at2759"/>
<keyword evidence="2" id="KW-1185">Reference proteome</keyword>
<sequence length="315" mass="36140">MGNTPSRHVRLNDENPNVPPSLRFSRKREMVVATVFGKTRKYMCFSTQHSYERFVNSSRKINTERNLADDGLGVPIFEFEDPHALNRVFSSDGVRFRVYKYVLQQTSDPLPHPNSVVVKQNKSKIIYKMPFCEIHETARGTRSGFEYVFYTPEMNFLVRSKKHHGNLNTDSRLGDWNVRWLGVSNGVYDLVVLPSSVPSLLEDKDIRKSKYASRSNTRETLSNAIVWAKLWDHGEPFLPKLTKKLATIQIGELSLETDAAAYGLCAIPWYSQVIACMAMVQVHMQQEQRRNNGRNRGNTMNFQSNNIGAPFNNIF</sequence>
<protein>
    <submittedName>
        <fullName evidence="1">LANO_0F16776g1_1</fullName>
    </submittedName>
</protein>
<dbReference type="EMBL" id="LT598452">
    <property type="protein sequence ID" value="SCV02329.1"/>
    <property type="molecule type" value="Genomic_DNA"/>
</dbReference>
<dbReference type="AlphaFoldDB" id="A0A1G4KD35"/>
<reference evidence="2" key="1">
    <citation type="submission" date="2016-03" db="EMBL/GenBank/DDBJ databases">
        <authorList>
            <person name="Devillers Hugo."/>
        </authorList>
    </citation>
    <scope>NUCLEOTIDE SEQUENCE [LARGE SCALE GENOMIC DNA]</scope>
</reference>
<name>A0A1G4KD35_9SACH</name>
<proteinExistence type="predicted"/>